<proteinExistence type="predicted"/>
<reference evidence="2" key="1">
    <citation type="journal article" date="2019" name="Int. J. Syst. Evol. Microbiol.">
        <title>The Global Catalogue of Microorganisms (GCM) 10K type strain sequencing project: providing services to taxonomists for standard genome sequencing and annotation.</title>
        <authorList>
            <consortium name="The Broad Institute Genomics Platform"/>
            <consortium name="The Broad Institute Genome Sequencing Center for Infectious Disease"/>
            <person name="Wu L."/>
            <person name="Ma J."/>
        </authorList>
    </citation>
    <scope>NUCLEOTIDE SEQUENCE [LARGE SCALE GENOMIC DNA]</scope>
    <source>
        <strain evidence="2">JCM 17925</strain>
    </source>
</reference>
<gene>
    <name evidence="1" type="ORF">GCM10023187_48440</name>
</gene>
<accession>A0ABP8KUT6</accession>
<dbReference type="EMBL" id="BAABHB010000014">
    <property type="protein sequence ID" value="GAA4416730.1"/>
    <property type="molecule type" value="Genomic_DNA"/>
</dbReference>
<dbReference type="Proteomes" id="UP001500936">
    <property type="component" value="Unassembled WGS sequence"/>
</dbReference>
<comment type="caution">
    <text evidence="1">The sequence shown here is derived from an EMBL/GenBank/DDBJ whole genome shotgun (WGS) entry which is preliminary data.</text>
</comment>
<evidence type="ECO:0000313" key="2">
    <source>
        <dbReference type="Proteomes" id="UP001500936"/>
    </source>
</evidence>
<name>A0ABP8KUT6_9BACT</name>
<protein>
    <submittedName>
        <fullName evidence="1">Uncharacterized protein</fullName>
    </submittedName>
</protein>
<evidence type="ECO:0000313" key="1">
    <source>
        <dbReference type="EMBL" id="GAA4416730.1"/>
    </source>
</evidence>
<sequence>MEKEAPEVNPPAQIDEQQVAERFYDLMSQCNNPEKPDKKARKELNRLITDGGIAAKIMRQQQGLYTYTLNQRIDKYGGTDAFRELLLFKCNDLRDKLGYQAANELERLAIGQVVLCWLNLHLTELGYSDAFSRSLTLTLGIYWEKRLTMASKRYNKALETLSKMRKMKLTVQINNAQNQIVNNA</sequence>
<dbReference type="RefSeq" id="WP_345270635.1">
    <property type="nucleotide sequence ID" value="NZ_BAABHB010000014.1"/>
</dbReference>
<keyword evidence="2" id="KW-1185">Reference proteome</keyword>
<organism evidence="1 2">
    <name type="scientific">Nibrella viscosa</name>
    <dbReference type="NCBI Taxonomy" id="1084524"/>
    <lineage>
        <taxon>Bacteria</taxon>
        <taxon>Pseudomonadati</taxon>
        <taxon>Bacteroidota</taxon>
        <taxon>Cytophagia</taxon>
        <taxon>Cytophagales</taxon>
        <taxon>Spirosomataceae</taxon>
        <taxon>Nibrella</taxon>
    </lineage>
</organism>